<dbReference type="PROSITE" id="PS51480">
    <property type="entry name" value="DHAL"/>
    <property type="match status" value="1"/>
</dbReference>
<evidence type="ECO:0000256" key="3">
    <source>
        <dbReference type="ARBA" id="ARBA00012095"/>
    </source>
</evidence>
<dbReference type="SUPFAM" id="SSF101473">
    <property type="entry name" value="DhaL-like"/>
    <property type="match status" value="1"/>
</dbReference>
<keyword evidence="5 10" id="KW-0418">Kinase</keyword>
<evidence type="ECO:0000256" key="4">
    <source>
        <dbReference type="ARBA" id="ARBA00022679"/>
    </source>
</evidence>
<dbReference type="Gene3D" id="1.25.40.340">
    <property type="match status" value="1"/>
</dbReference>
<dbReference type="EMBL" id="LWBR01000013">
    <property type="protein sequence ID" value="KZN96950.1"/>
    <property type="molecule type" value="Genomic_DNA"/>
</dbReference>
<dbReference type="GO" id="GO:0019563">
    <property type="term" value="P:glycerol catabolic process"/>
    <property type="evidence" value="ECO:0007669"/>
    <property type="project" value="TreeGrafter"/>
</dbReference>
<keyword evidence="6" id="KW-0319">Glycerol metabolism</keyword>
<dbReference type="GO" id="GO:0004371">
    <property type="term" value="F:glycerone kinase activity"/>
    <property type="evidence" value="ECO:0007669"/>
    <property type="project" value="InterPro"/>
</dbReference>
<dbReference type="InterPro" id="IPR012737">
    <property type="entry name" value="DhaK_L_YcgS"/>
</dbReference>
<comment type="caution">
    <text evidence="10">The sequence shown here is derived from an EMBL/GenBank/DDBJ whole genome shotgun (WGS) entry which is preliminary data.</text>
</comment>
<dbReference type="NCBIfam" id="TIGR02365">
    <property type="entry name" value="dha_L_ycgS"/>
    <property type="match status" value="1"/>
</dbReference>
<dbReference type="InterPro" id="IPR050861">
    <property type="entry name" value="Dihydroxyacetone_Kinase"/>
</dbReference>
<evidence type="ECO:0000313" key="11">
    <source>
        <dbReference type="Proteomes" id="UP000076476"/>
    </source>
</evidence>
<accession>A0A165YD08</accession>
<dbReference type="FunFam" id="1.25.40.340:FF:000002">
    <property type="entry name" value="Dihydroxyacetone kinase, L subunit"/>
    <property type="match status" value="1"/>
</dbReference>
<reference evidence="10 11" key="1">
    <citation type="submission" date="2016-04" db="EMBL/GenBank/DDBJ databases">
        <title>Draft genome sequence of Aeribacillus pallidus 8m3 from petroleum reservoir.</title>
        <authorList>
            <person name="Poltaraus A.B."/>
            <person name="Nazina T.N."/>
            <person name="Tourova T.P."/>
            <person name="Malakho S.M."/>
            <person name="Korshunova A.V."/>
            <person name="Sokolova D.S."/>
        </authorList>
    </citation>
    <scope>NUCLEOTIDE SEQUENCE [LARGE SCALE GENOMIC DNA]</scope>
    <source>
        <strain evidence="10 11">8m3</strain>
    </source>
</reference>
<protein>
    <recommendedName>
        <fullName evidence="3">phosphoenolpyruvate--glycerone phosphotransferase</fullName>
        <ecNumber evidence="3">2.7.1.121</ecNumber>
    </recommendedName>
</protein>
<evidence type="ECO:0000313" key="10">
    <source>
        <dbReference type="EMBL" id="KZN96950.1"/>
    </source>
</evidence>
<dbReference type="AlphaFoldDB" id="A0A165YD08"/>
<comment type="pathway">
    <text evidence="2">Polyol metabolism; glycerol degradation.</text>
</comment>
<evidence type="ECO:0000256" key="8">
    <source>
        <dbReference type="ARBA" id="ARBA00055771"/>
    </source>
</evidence>
<proteinExistence type="predicted"/>
<dbReference type="GO" id="GO:0005829">
    <property type="term" value="C:cytosol"/>
    <property type="evidence" value="ECO:0007669"/>
    <property type="project" value="TreeGrafter"/>
</dbReference>
<dbReference type="Pfam" id="PF02734">
    <property type="entry name" value="Dak2"/>
    <property type="match status" value="1"/>
</dbReference>
<dbReference type="OrthoDB" id="9800291at2"/>
<evidence type="ECO:0000259" key="9">
    <source>
        <dbReference type="PROSITE" id="PS51480"/>
    </source>
</evidence>
<organism evidence="10 11">
    <name type="scientific">Aeribacillus pallidus</name>
    <dbReference type="NCBI Taxonomy" id="33936"/>
    <lineage>
        <taxon>Bacteria</taxon>
        <taxon>Bacillati</taxon>
        <taxon>Bacillota</taxon>
        <taxon>Bacilli</taxon>
        <taxon>Bacillales</taxon>
        <taxon>Bacillaceae</taxon>
        <taxon>Aeribacillus</taxon>
    </lineage>
</organism>
<dbReference type="PANTHER" id="PTHR28629:SF4">
    <property type="entry name" value="TRIOKINASE_FMN CYCLASE"/>
    <property type="match status" value="1"/>
</dbReference>
<dbReference type="Proteomes" id="UP000076476">
    <property type="component" value="Unassembled WGS sequence"/>
</dbReference>
<name>A0A165YD08_9BACI</name>
<keyword evidence="11" id="KW-1185">Reference proteome</keyword>
<dbReference type="InterPro" id="IPR004007">
    <property type="entry name" value="DhaL_dom"/>
</dbReference>
<evidence type="ECO:0000256" key="7">
    <source>
        <dbReference type="ARBA" id="ARBA00046577"/>
    </source>
</evidence>
<dbReference type="PANTHER" id="PTHR28629">
    <property type="entry name" value="TRIOKINASE/FMN CYCLASE"/>
    <property type="match status" value="1"/>
</dbReference>
<evidence type="ECO:0000256" key="2">
    <source>
        <dbReference type="ARBA" id="ARBA00004745"/>
    </source>
</evidence>
<evidence type="ECO:0000256" key="5">
    <source>
        <dbReference type="ARBA" id="ARBA00022777"/>
    </source>
</evidence>
<evidence type="ECO:0000256" key="1">
    <source>
        <dbReference type="ARBA" id="ARBA00001113"/>
    </source>
</evidence>
<dbReference type="EC" id="2.7.1.121" evidence="3"/>
<sequence length="209" mass="22937">MTFDVEQAKKWIMTFNDKIQENKEYLTELDQAIGDGDHGLNMARGFQETVKKITEGKYDDLGSLFKDVGMTLIAKVGGASGPLYGTAFMKASLALKGKKEVDIKALVEALAASLDGLKVRGKAQVGDKTMIDVWEPVIEYMKNRETLHSKELSDLSKEKMDDTKELEAKKGRAAYLGKRSIGHIDPGAASSYLLFASLAELLEEGEVAQ</sequence>
<comment type="catalytic activity">
    <reaction evidence="1">
        <text>dihydroxyacetone + phosphoenolpyruvate = dihydroxyacetone phosphate + pyruvate</text>
        <dbReference type="Rhea" id="RHEA:18381"/>
        <dbReference type="ChEBI" id="CHEBI:15361"/>
        <dbReference type="ChEBI" id="CHEBI:16016"/>
        <dbReference type="ChEBI" id="CHEBI:57642"/>
        <dbReference type="ChEBI" id="CHEBI:58702"/>
        <dbReference type="EC" id="2.7.1.121"/>
    </reaction>
</comment>
<dbReference type="SMART" id="SM01120">
    <property type="entry name" value="Dak2"/>
    <property type="match status" value="1"/>
</dbReference>
<feature type="domain" description="DhaL" evidence="9">
    <location>
        <begin position="6"/>
        <end position="200"/>
    </location>
</feature>
<dbReference type="RefSeq" id="WP_063387207.1">
    <property type="nucleotide sequence ID" value="NZ_LWBR01000013.1"/>
</dbReference>
<dbReference type="InterPro" id="IPR036117">
    <property type="entry name" value="DhaL_dom_sf"/>
</dbReference>
<dbReference type="STRING" id="33936.AZI98_05120"/>
<comment type="function">
    <text evidence="8">ADP-binding subunit of the dihydroxyacetone kinase, which is responsible for the phosphoenolpyruvate (PEP)-dependent phosphorylation of dihydroxyacetone. DhaL-ADP is converted to DhaL-ATP via a phosphoryl group transfer from DhaM and transmits it to dihydroxyacetone binds to DhaK.</text>
</comment>
<gene>
    <name evidence="10" type="ORF">AZI98_05120</name>
</gene>
<evidence type="ECO:0000256" key="6">
    <source>
        <dbReference type="ARBA" id="ARBA00022798"/>
    </source>
</evidence>
<dbReference type="GO" id="GO:0047324">
    <property type="term" value="F:phosphoenolpyruvate-glycerone phosphotransferase activity"/>
    <property type="evidence" value="ECO:0007669"/>
    <property type="project" value="UniProtKB-EC"/>
</dbReference>
<comment type="subunit">
    <text evidence="7">Homodimer. The dihydroxyacetone kinase complex is composed of a homodimer of DhaM, a homodimer of DhaK and the subunit DhaL.</text>
</comment>
<keyword evidence="4" id="KW-0808">Transferase</keyword>